<dbReference type="InterPro" id="IPR006149">
    <property type="entry name" value="EB_dom"/>
</dbReference>
<organism evidence="2 3">
    <name type="scientific">Rotaria sordida</name>
    <dbReference type="NCBI Taxonomy" id="392033"/>
    <lineage>
        <taxon>Eukaryota</taxon>
        <taxon>Metazoa</taxon>
        <taxon>Spiralia</taxon>
        <taxon>Gnathifera</taxon>
        <taxon>Rotifera</taxon>
        <taxon>Eurotatoria</taxon>
        <taxon>Bdelloidea</taxon>
        <taxon>Philodinida</taxon>
        <taxon>Philodinidae</taxon>
        <taxon>Rotaria</taxon>
    </lineage>
</organism>
<evidence type="ECO:0000313" key="2">
    <source>
        <dbReference type="EMBL" id="CAF0902414.1"/>
    </source>
</evidence>
<dbReference type="PANTHER" id="PTHR39069:SF8">
    <property type="entry name" value="FI17111P1"/>
    <property type="match status" value="1"/>
</dbReference>
<sequence length="429" mass="47958">MWFILLFIIDFIVAKPIYYDSALGYKCERNEHCGGLVPNSMCFNNKCICQVGYKSDGIFRCVSEIRHRRQINFGVQMLGEECESNDECRRTPVDGTKVCLLNRCQCSSGHVPIDAYRCIRDFEQLSSNTRVIKTSEIEEPPGYGSSCLTNKNCQHSTVQLECFRGTCVCLEGYVPLGKYLCYNIRGQGAPIMESSTLTSTLSTITSTFNLPNNEIVKSIGKLGNTCTNDYYCRRSVSQSHCYNGKCSCINGYISVDSYTCIEDTNADLTVNSVGYKSLLGGKCKTNQNCHTSDARCLNSICICPKGYFPIDSWNCLKDSDVSNEELIQTTTKASTTTTRATTITTTTTTTTTGFLWWPWSPSSTTQQSLINLKNTFPFRCLLNRQCISMDRNSHCASFGRCVCNIGFKLEMTSTGQQCVRKIINNDDCD</sequence>
<proteinExistence type="predicted"/>
<comment type="caution">
    <text evidence="2">The sequence shown here is derived from an EMBL/GenBank/DDBJ whole genome shotgun (WGS) entry which is preliminary data.</text>
</comment>
<feature type="domain" description="EB" evidence="1">
    <location>
        <begin position="277"/>
        <end position="311"/>
    </location>
</feature>
<evidence type="ECO:0000259" key="1">
    <source>
        <dbReference type="Pfam" id="PF01683"/>
    </source>
</evidence>
<protein>
    <recommendedName>
        <fullName evidence="1">EB domain-containing protein</fullName>
    </recommendedName>
</protein>
<dbReference type="AlphaFoldDB" id="A0A813ZS13"/>
<dbReference type="Pfam" id="PF01683">
    <property type="entry name" value="EB"/>
    <property type="match status" value="1"/>
</dbReference>
<reference evidence="2" key="1">
    <citation type="submission" date="2021-02" db="EMBL/GenBank/DDBJ databases">
        <authorList>
            <person name="Nowell W R."/>
        </authorList>
    </citation>
    <scope>NUCLEOTIDE SEQUENCE</scope>
</reference>
<gene>
    <name evidence="2" type="ORF">JXQ802_LOCUS9217</name>
</gene>
<evidence type="ECO:0000313" key="3">
    <source>
        <dbReference type="Proteomes" id="UP000663870"/>
    </source>
</evidence>
<keyword evidence="3" id="KW-1185">Reference proteome</keyword>
<dbReference type="EMBL" id="CAJNOL010000168">
    <property type="protein sequence ID" value="CAF0902414.1"/>
    <property type="molecule type" value="Genomic_DNA"/>
</dbReference>
<dbReference type="PANTHER" id="PTHR39069">
    <property type="entry name" value="ECDYSONE-INDUCIBLE GENE E1, ISOFORM A"/>
    <property type="match status" value="1"/>
</dbReference>
<accession>A0A813ZS13</accession>
<dbReference type="Proteomes" id="UP000663870">
    <property type="component" value="Unassembled WGS sequence"/>
</dbReference>
<name>A0A813ZS13_9BILA</name>